<proteinExistence type="predicted"/>
<evidence type="ECO:0000313" key="3">
    <source>
        <dbReference type="Proteomes" id="UP001549146"/>
    </source>
</evidence>
<keyword evidence="3" id="KW-1185">Reference proteome</keyword>
<protein>
    <recommendedName>
        <fullName evidence="4">Gliding motility-associated lipoprotein GldB</fullName>
    </recommendedName>
</protein>
<dbReference type="InterPro" id="IPR019853">
    <property type="entry name" value="GldB-like"/>
</dbReference>
<feature type="compositionally biased region" description="Basic and acidic residues" evidence="1">
    <location>
        <begin position="319"/>
        <end position="329"/>
    </location>
</feature>
<gene>
    <name evidence="2" type="ORF">ABID46_002111</name>
</gene>
<name>A0ABV2LVD8_9FLAO</name>
<dbReference type="Pfam" id="PF25594">
    <property type="entry name" value="GldB_lipo"/>
    <property type="match status" value="1"/>
</dbReference>
<dbReference type="Proteomes" id="UP001549146">
    <property type="component" value="Unassembled WGS sequence"/>
</dbReference>
<dbReference type="EMBL" id="JBEPMO010000014">
    <property type="protein sequence ID" value="MET3732522.1"/>
    <property type="molecule type" value="Genomic_DNA"/>
</dbReference>
<reference evidence="2 3" key="1">
    <citation type="submission" date="2024-06" db="EMBL/GenBank/DDBJ databases">
        <title>Genomic Encyclopedia of Type Strains, Phase IV (KMG-IV): sequencing the most valuable type-strain genomes for metagenomic binning, comparative biology and taxonomic classification.</title>
        <authorList>
            <person name="Goeker M."/>
        </authorList>
    </citation>
    <scope>NUCLEOTIDE SEQUENCE [LARGE SCALE GENOMIC DNA]</scope>
    <source>
        <strain evidence="2 3">DSM 29388</strain>
    </source>
</reference>
<sequence>MKNIPLLILVFSFWMISCGKKDRWDVKLPEEKVELKFTDISKDFFDLNKPLLEIQTKYPFFFDNTTEGVVWEKMRRDTLELTVFDSVNKVFAKPNYQEELKSLFAHYKYYFPNEIIPQIYVYSSGLQNIYEPILYGRKEGMMFIALDGFLGSKSALYGRERVYPYMAKNMTPNHVAAGTVQAIGREIIPFNPRQQSFVDLMVNEGKSLILADALIPKTPDYLKIGYTEDELNWAIANEGNIWNYFVEQNMLFETDRALKERFLNPGPFSKFLNEIEADSPGRIGAFVGWQICREYLDRNSDLTLEQFIQTDTQTIFKESKYKPKAKDGDYTPTKQASKDEVKQYED</sequence>
<evidence type="ECO:0000313" key="2">
    <source>
        <dbReference type="EMBL" id="MET3732522.1"/>
    </source>
</evidence>
<feature type="region of interest" description="Disordered" evidence="1">
    <location>
        <begin position="319"/>
        <end position="346"/>
    </location>
</feature>
<dbReference type="PROSITE" id="PS51257">
    <property type="entry name" value="PROKAR_LIPOPROTEIN"/>
    <property type="match status" value="1"/>
</dbReference>
<accession>A0ABV2LVD8</accession>
<dbReference type="RefSeq" id="WP_354509825.1">
    <property type="nucleotide sequence ID" value="NZ_JBEPMO010000014.1"/>
</dbReference>
<feature type="compositionally biased region" description="Basic and acidic residues" evidence="1">
    <location>
        <begin position="336"/>
        <end position="346"/>
    </location>
</feature>
<evidence type="ECO:0008006" key="4">
    <source>
        <dbReference type="Google" id="ProtNLM"/>
    </source>
</evidence>
<comment type="caution">
    <text evidence="2">The sequence shown here is derived from an EMBL/GenBank/DDBJ whole genome shotgun (WGS) entry which is preliminary data.</text>
</comment>
<evidence type="ECO:0000256" key="1">
    <source>
        <dbReference type="SAM" id="MobiDB-lite"/>
    </source>
</evidence>
<organism evidence="2 3">
    <name type="scientific">Moheibacter stercoris</name>
    <dbReference type="NCBI Taxonomy" id="1628251"/>
    <lineage>
        <taxon>Bacteria</taxon>
        <taxon>Pseudomonadati</taxon>
        <taxon>Bacteroidota</taxon>
        <taxon>Flavobacteriia</taxon>
        <taxon>Flavobacteriales</taxon>
        <taxon>Weeksellaceae</taxon>
        <taxon>Moheibacter</taxon>
    </lineage>
</organism>